<evidence type="ECO:0000313" key="2">
    <source>
        <dbReference type="Proteomes" id="UP000789525"/>
    </source>
</evidence>
<evidence type="ECO:0000313" key="1">
    <source>
        <dbReference type="EMBL" id="CAG8657346.1"/>
    </source>
</evidence>
<reference evidence="1" key="1">
    <citation type="submission" date="2021-06" db="EMBL/GenBank/DDBJ databases">
        <authorList>
            <person name="Kallberg Y."/>
            <person name="Tangrot J."/>
            <person name="Rosling A."/>
        </authorList>
    </citation>
    <scope>NUCLEOTIDE SEQUENCE</scope>
    <source>
        <strain evidence="1">CL356</strain>
    </source>
</reference>
<dbReference type="Proteomes" id="UP000789525">
    <property type="component" value="Unassembled WGS sequence"/>
</dbReference>
<name>A0ACA9NKR5_9GLOM</name>
<accession>A0ACA9NKR5</accession>
<proteinExistence type="predicted"/>
<comment type="caution">
    <text evidence="1">The sequence shown here is derived from an EMBL/GenBank/DDBJ whole genome shotgun (WGS) entry which is preliminary data.</text>
</comment>
<feature type="non-terminal residue" evidence="1">
    <location>
        <position position="1"/>
    </location>
</feature>
<sequence length="453" mass="49343">VTAGQSAKPQSWRTGLIDPASSGTSGFWEEGLKCSNSYPTAFTQVDALKGSSFVLTSTMIAVVESPTMVSVLLLGATGYIGREIASKLRDEFPGLRLAALIRNPIHTKALQVHLGDVNDMGGIVNLVARADIVINAAVSDNICLIQAILAGQRNRQAPGGKGILVHLSKSNSSGLIPFAFLQDQNLQDWMAQPPRKESNTHRIMEMADESSTLAFIIAPTMVFGGDGGRDGARSHHLYDLVQHSRRYRRVYFPGNGMNTSNAIHVNSLIDLCFRVIRLGTSPLANSLKENPQFFFAGGSEFSWAEAASRVADILYRKQMIDSARVVPGRADVLPDLWKYSRGGSVECVRGRSLGWAPKEKPSLLDSLDKELESILVDPSVLTFWFSKSTTKAIEVEALDMLISLRSIRNGRKQAVSRGSQSSIQRPFCPACAALYVFSRPVRRKASVSATDAF</sequence>
<protein>
    <submittedName>
        <fullName evidence="1">396_t:CDS:1</fullName>
    </submittedName>
</protein>
<organism evidence="1 2">
    <name type="scientific">Acaulospora colombiana</name>
    <dbReference type="NCBI Taxonomy" id="27376"/>
    <lineage>
        <taxon>Eukaryota</taxon>
        <taxon>Fungi</taxon>
        <taxon>Fungi incertae sedis</taxon>
        <taxon>Mucoromycota</taxon>
        <taxon>Glomeromycotina</taxon>
        <taxon>Glomeromycetes</taxon>
        <taxon>Diversisporales</taxon>
        <taxon>Acaulosporaceae</taxon>
        <taxon>Acaulospora</taxon>
    </lineage>
</organism>
<dbReference type="EMBL" id="CAJVPT010021882">
    <property type="protein sequence ID" value="CAG8657346.1"/>
    <property type="molecule type" value="Genomic_DNA"/>
</dbReference>
<keyword evidence="2" id="KW-1185">Reference proteome</keyword>
<gene>
    <name evidence="1" type="ORF">ACOLOM_LOCUS8459</name>
</gene>